<accession>A0ABM8YC81</accession>
<name>A0ABM8YC81_9BACI</name>
<sequence>MDNTEYFVIIDLESLQVKFESLLQAEIQCSKELESWLKRQIIR</sequence>
<proteinExistence type="predicted"/>
<evidence type="ECO:0000313" key="2">
    <source>
        <dbReference type="Proteomes" id="UP000789423"/>
    </source>
</evidence>
<dbReference type="EMBL" id="CAKJTI010000012">
    <property type="protein sequence ID" value="CAG9613353.1"/>
    <property type="molecule type" value="Genomic_DNA"/>
</dbReference>
<protein>
    <submittedName>
        <fullName evidence="1">Uncharacterized protein</fullName>
    </submittedName>
</protein>
<reference evidence="1 2" key="1">
    <citation type="submission" date="2021-10" db="EMBL/GenBank/DDBJ databases">
        <authorList>
            <person name="Criscuolo A."/>
        </authorList>
    </citation>
    <scope>NUCLEOTIDE SEQUENCE [LARGE SCALE GENOMIC DNA]</scope>
    <source>
        <strain evidence="2">CIP 111899</strain>
    </source>
</reference>
<dbReference type="Proteomes" id="UP000789423">
    <property type="component" value="Unassembled WGS sequence"/>
</dbReference>
<keyword evidence="2" id="KW-1185">Reference proteome</keyword>
<organism evidence="1 2">
    <name type="scientific">Bacillus rhizoplanae</name>
    <dbReference type="NCBI Taxonomy" id="2880966"/>
    <lineage>
        <taxon>Bacteria</taxon>
        <taxon>Bacillati</taxon>
        <taxon>Bacillota</taxon>
        <taxon>Bacilli</taxon>
        <taxon>Bacillales</taxon>
        <taxon>Bacillaceae</taxon>
        <taxon>Bacillus</taxon>
    </lineage>
</organism>
<gene>
    <name evidence="1" type="ORF">BACCIP111899_02568</name>
</gene>
<evidence type="ECO:0000313" key="1">
    <source>
        <dbReference type="EMBL" id="CAG9613353.1"/>
    </source>
</evidence>
<comment type="caution">
    <text evidence="1">The sequence shown here is derived from an EMBL/GenBank/DDBJ whole genome shotgun (WGS) entry which is preliminary data.</text>
</comment>